<keyword evidence="5 8" id="KW-0472">Membrane</keyword>
<feature type="domain" description="Major facilitator superfamily (MFS) profile" evidence="9">
    <location>
        <begin position="65"/>
        <end position="547"/>
    </location>
</feature>
<evidence type="ECO:0000313" key="10">
    <source>
        <dbReference type="EMBL" id="EFQ29203.1"/>
    </source>
</evidence>
<feature type="transmembrane region" description="Helical" evidence="8">
    <location>
        <begin position="446"/>
        <end position="469"/>
    </location>
</feature>
<evidence type="ECO:0000313" key="11">
    <source>
        <dbReference type="Proteomes" id="UP000008782"/>
    </source>
</evidence>
<feature type="transmembrane region" description="Helical" evidence="8">
    <location>
        <begin position="250"/>
        <end position="269"/>
    </location>
</feature>
<keyword evidence="11" id="KW-1185">Reference proteome</keyword>
<dbReference type="CDD" id="cd17502">
    <property type="entry name" value="MFS_Azr1_MDR_like"/>
    <property type="match status" value="1"/>
</dbReference>
<accession>E3QEB5</accession>
<dbReference type="EMBL" id="GG697343">
    <property type="protein sequence ID" value="EFQ29203.1"/>
    <property type="molecule type" value="Genomic_DNA"/>
</dbReference>
<feature type="transmembrane region" description="Helical" evidence="8">
    <location>
        <begin position="355"/>
        <end position="373"/>
    </location>
</feature>
<feature type="transmembrane region" description="Helical" evidence="8">
    <location>
        <begin position="218"/>
        <end position="238"/>
    </location>
</feature>
<dbReference type="Pfam" id="PF07690">
    <property type="entry name" value="MFS_1"/>
    <property type="match status" value="1"/>
</dbReference>
<evidence type="ECO:0000256" key="5">
    <source>
        <dbReference type="ARBA" id="ARBA00023136"/>
    </source>
</evidence>
<feature type="transmembrane region" description="Helical" evidence="8">
    <location>
        <begin position="275"/>
        <end position="295"/>
    </location>
</feature>
<dbReference type="GeneID" id="24409712"/>
<feature type="transmembrane region" description="Helical" evidence="8">
    <location>
        <begin position="413"/>
        <end position="434"/>
    </location>
</feature>
<organism evidence="11">
    <name type="scientific">Colletotrichum graminicola (strain M1.001 / M2 / FGSC 10212)</name>
    <name type="common">Maize anthracnose fungus</name>
    <name type="synonym">Glomerella graminicola</name>
    <dbReference type="NCBI Taxonomy" id="645133"/>
    <lineage>
        <taxon>Eukaryota</taxon>
        <taxon>Fungi</taxon>
        <taxon>Dikarya</taxon>
        <taxon>Ascomycota</taxon>
        <taxon>Pezizomycotina</taxon>
        <taxon>Sordariomycetes</taxon>
        <taxon>Hypocreomycetidae</taxon>
        <taxon>Glomerellales</taxon>
        <taxon>Glomerellaceae</taxon>
        <taxon>Colletotrichum</taxon>
        <taxon>Colletotrichum graminicola species complex</taxon>
    </lineage>
</organism>
<dbReference type="InterPro" id="IPR011701">
    <property type="entry name" value="MFS"/>
</dbReference>
<dbReference type="OrthoDB" id="10021397at2759"/>
<dbReference type="VEuPathDB" id="FungiDB:GLRG_04347"/>
<feature type="transmembrane region" description="Helical" evidence="8">
    <location>
        <begin position="523"/>
        <end position="541"/>
    </location>
</feature>
<evidence type="ECO:0000256" key="2">
    <source>
        <dbReference type="ARBA" id="ARBA00022448"/>
    </source>
</evidence>
<dbReference type="RefSeq" id="XP_008093223.1">
    <property type="nucleotide sequence ID" value="XM_008095032.1"/>
</dbReference>
<gene>
    <name evidence="10" type="ORF">GLRG_04347</name>
</gene>
<reference evidence="11" key="1">
    <citation type="journal article" date="2012" name="Nat. Genet.">
        <title>Lifestyle transitions in plant pathogenic Colletotrichum fungi deciphered by genome and transcriptome analyses.</title>
        <authorList>
            <person name="O'Connell R.J."/>
            <person name="Thon M.R."/>
            <person name="Hacquard S."/>
            <person name="Amyotte S.G."/>
            <person name="Kleemann J."/>
            <person name="Torres M.F."/>
            <person name="Damm U."/>
            <person name="Buiate E.A."/>
            <person name="Epstein L."/>
            <person name="Alkan N."/>
            <person name="Altmueller J."/>
            <person name="Alvarado-Balderrama L."/>
            <person name="Bauser C.A."/>
            <person name="Becker C."/>
            <person name="Birren B.W."/>
            <person name="Chen Z."/>
            <person name="Choi J."/>
            <person name="Crouch J.A."/>
            <person name="Duvick J.P."/>
            <person name="Farman M.A."/>
            <person name="Gan P."/>
            <person name="Heiman D."/>
            <person name="Henrissat B."/>
            <person name="Howard R.J."/>
            <person name="Kabbage M."/>
            <person name="Koch C."/>
            <person name="Kracher B."/>
            <person name="Kubo Y."/>
            <person name="Law A.D."/>
            <person name="Lebrun M.-H."/>
            <person name="Lee Y.-H."/>
            <person name="Miyara I."/>
            <person name="Moore N."/>
            <person name="Neumann U."/>
            <person name="Nordstroem K."/>
            <person name="Panaccione D.G."/>
            <person name="Panstruga R."/>
            <person name="Place M."/>
            <person name="Proctor R.H."/>
            <person name="Prusky D."/>
            <person name="Rech G."/>
            <person name="Reinhardt R."/>
            <person name="Rollins J.A."/>
            <person name="Rounsley S."/>
            <person name="Schardl C.L."/>
            <person name="Schwartz D.C."/>
            <person name="Shenoy N."/>
            <person name="Shirasu K."/>
            <person name="Sikhakolli U.R."/>
            <person name="Stueber K."/>
            <person name="Sukno S.A."/>
            <person name="Sweigard J.A."/>
            <person name="Takano Y."/>
            <person name="Takahara H."/>
            <person name="Trail F."/>
            <person name="van der Does H.C."/>
            <person name="Voll L.M."/>
            <person name="Will I."/>
            <person name="Young S."/>
            <person name="Zeng Q."/>
            <person name="Zhang J."/>
            <person name="Zhou S."/>
            <person name="Dickman M.B."/>
            <person name="Schulze-Lefert P."/>
            <person name="Ver Loren van Themaat E."/>
            <person name="Ma L.-J."/>
            <person name="Vaillancourt L.J."/>
        </authorList>
    </citation>
    <scope>NUCLEOTIDE SEQUENCE [LARGE SCALE GENOMIC DNA]</scope>
    <source>
        <strain evidence="11">M1.001 / M2 / FGSC 10212</strain>
    </source>
</reference>
<evidence type="ECO:0000256" key="7">
    <source>
        <dbReference type="SAM" id="MobiDB-lite"/>
    </source>
</evidence>
<dbReference type="GO" id="GO:0022857">
    <property type="term" value="F:transmembrane transporter activity"/>
    <property type="evidence" value="ECO:0007669"/>
    <property type="project" value="InterPro"/>
</dbReference>
<evidence type="ECO:0000256" key="1">
    <source>
        <dbReference type="ARBA" id="ARBA00004141"/>
    </source>
</evidence>
<evidence type="ECO:0000256" key="3">
    <source>
        <dbReference type="ARBA" id="ARBA00022692"/>
    </source>
</evidence>
<feature type="transmembrane region" description="Helical" evidence="8">
    <location>
        <begin position="316"/>
        <end position="335"/>
    </location>
</feature>
<dbReference type="Gene3D" id="1.20.1720.10">
    <property type="entry name" value="Multidrug resistance protein D"/>
    <property type="match status" value="1"/>
</dbReference>
<feature type="transmembrane region" description="Helical" evidence="8">
    <location>
        <begin position="385"/>
        <end position="401"/>
    </location>
</feature>
<dbReference type="GO" id="GO:0005886">
    <property type="term" value="C:plasma membrane"/>
    <property type="evidence" value="ECO:0007669"/>
    <property type="project" value="TreeGrafter"/>
</dbReference>
<keyword evidence="4 8" id="KW-1133">Transmembrane helix</keyword>
<keyword evidence="2" id="KW-0813">Transport</keyword>
<dbReference type="Gene3D" id="1.20.1250.20">
    <property type="entry name" value="MFS general substrate transporter like domains"/>
    <property type="match status" value="1"/>
</dbReference>
<dbReference type="AlphaFoldDB" id="E3QEB5"/>
<feature type="transmembrane region" description="Helical" evidence="8">
    <location>
        <begin position="99"/>
        <end position="118"/>
    </location>
</feature>
<keyword evidence="3 8" id="KW-0812">Transmembrane</keyword>
<feature type="transmembrane region" description="Helical" evidence="8">
    <location>
        <begin position="188"/>
        <end position="212"/>
    </location>
</feature>
<evidence type="ECO:0000259" key="9">
    <source>
        <dbReference type="PROSITE" id="PS50850"/>
    </source>
</evidence>
<feature type="transmembrane region" description="Helical" evidence="8">
    <location>
        <begin position="62"/>
        <end position="87"/>
    </location>
</feature>
<dbReference type="InterPro" id="IPR036259">
    <property type="entry name" value="MFS_trans_sf"/>
</dbReference>
<feature type="compositionally biased region" description="Polar residues" evidence="7">
    <location>
        <begin position="25"/>
        <end position="52"/>
    </location>
</feature>
<dbReference type="Proteomes" id="UP000008782">
    <property type="component" value="Unassembled WGS sequence"/>
</dbReference>
<feature type="region of interest" description="Disordered" evidence="7">
    <location>
        <begin position="1"/>
        <end position="52"/>
    </location>
</feature>
<dbReference type="PROSITE" id="PS50850">
    <property type="entry name" value="MFS"/>
    <property type="match status" value="1"/>
</dbReference>
<protein>
    <submittedName>
        <fullName evidence="10">Major facilitator superfamily transporter</fullName>
    </submittedName>
</protein>
<dbReference type="SUPFAM" id="SSF103473">
    <property type="entry name" value="MFS general substrate transporter"/>
    <property type="match status" value="1"/>
</dbReference>
<name>E3QEB5_COLGM</name>
<evidence type="ECO:0000256" key="6">
    <source>
        <dbReference type="ARBA" id="ARBA00023180"/>
    </source>
</evidence>
<dbReference type="HOGENOM" id="CLU_000960_22_0_1"/>
<comment type="subcellular location">
    <subcellularLocation>
        <location evidence="1">Membrane</location>
        <topology evidence="1">Multi-pass membrane protein</topology>
    </subcellularLocation>
</comment>
<dbReference type="InterPro" id="IPR020846">
    <property type="entry name" value="MFS_dom"/>
</dbReference>
<dbReference type="eggNOG" id="KOG0254">
    <property type="taxonomic scope" value="Eukaryota"/>
</dbReference>
<dbReference type="PANTHER" id="PTHR23501">
    <property type="entry name" value="MAJOR FACILITATOR SUPERFAMILY"/>
    <property type="match status" value="1"/>
</dbReference>
<proteinExistence type="predicted"/>
<evidence type="ECO:0000256" key="8">
    <source>
        <dbReference type="SAM" id="Phobius"/>
    </source>
</evidence>
<dbReference type="PANTHER" id="PTHR23501:SF187">
    <property type="entry name" value="MAJOR FACILITATOR SUPERFAMILY (MFS) PROFILE DOMAIN-CONTAINING PROTEIN"/>
    <property type="match status" value="1"/>
</dbReference>
<evidence type="ECO:0000256" key="4">
    <source>
        <dbReference type="ARBA" id="ARBA00022989"/>
    </source>
</evidence>
<sequence length="568" mass="60727">MPEAMQESLPGGARDYDAPPGGGNTLNPSSLGEASPESSETPNASDDTTTTRVSQAKRDWRFWALLASISLAGLLTALEGTITSTALPSIVDELGGGHLYVWIVNGYLFAMTAMQPLFGQLANVFGRRRPMLVSTALFVLGSGVCGGANNVGTLIAGRVIQGIGASGTTVLTETIICDVVPLRERGKFLSIVMGMIFLGTALGPFFAGLIVQYSSWRWTFYLALPVGGAALPALFFFLNVGISTIDWTGNVIFIASITSVLLGLSWAGVLHPWSSYNVLVPLLVGMAGLAAFFVFEGSRFAPNPTVPLHLFSNRTSLSVMFITFFHGTTTIWQLYFMPVYFQGVLGSSPSRSGLQILATVLAILPGAAVGGGLMSKLGRYKPIHYVSWAITLVGLGLFTLLDRDSSTGEWVGFQIVYSMGAGMLIPTLLPAFLAPLSESDTALATATWSFVRSFSMVWGTAIPATIFNIRSDELAAKLVQDVTTRAAMSKGQAYEHATSAFLATLPPAVRDTVTQVFAQSLRLTWLVSLAFAGAGFLFVNLEKETPMRSELETSYGMEEKQKPILSKV</sequence>
<keyword evidence="6" id="KW-0325">Glycoprotein</keyword>